<evidence type="ECO:0000259" key="2">
    <source>
        <dbReference type="PROSITE" id="PS50883"/>
    </source>
</evidence>
<dbReference type="Pfam" id="PF13185">
    <property type="entry name" value="GAF_2"/>
    <property type="match status" value="1"/>
</dbReference>
<dbReference type="PANTHER" id="PTHR33121:SF71">
    <property type="entry name" value="OXYGEN SENSOR PROTEIN DOSP"/>
    <property type="match status" value="1"/>
</dbReference>
<dbReference type="SUPFAM" id="SSF55781">
    <property type="entry name" value="GAF domain-like"/>
    <property type="match status" value="1"/>
</dbReference>
<feature type="domain" description="EAL" evidence="2">
    <location>
        <begin position="642"/>
        <end position="889"/>
    </location>
</feature>
<evidence type="ECO:0000313" key="4">
    <source>
        <dbReference type="EMBL" id="PMP69094.1"/>
    </source>
</evidence>
<dbReference type="InterPro" id="IPR029787">
    <property type="entry name" value="Nucleotide_cyclase"/>
</dbReference>
<dbReference type="InterPro" id="IPR000014">
    <property type="entry name" value="PAS"/>
</dbReference>
<dbReference type="AlphaFoldDB" id="A0A2N7PQH5"/>
<dbReference type="InterPro" id="IPR043128">
    <property type="entry name" value="Rev_trsase/Diguanyl_cyclase"/>
</dbReference>
<dbReference type="Gene3D" id="3.30.450.20">
    <property type="entry name" value="PAS domain"/>
    <property type="match status" value="2"/>
</dbReference>
<dbReference type="CDD" id="cd00130">
    <property type="entry name" value="PAS"/>
    <property type="match status" value="2"/>
</dbReference>
<feature type="domain" description="PAS" evidence="1">
    <location>
        <begin position="85"/>
        <end position="131"/>
    </location>
</feature>
<dbReference type="InterPro" id="IPR001633">
    <property type="entry name" value="EAL_dom"/>
</dbReference>
<dbReference type="CDD" id="cd01949">
    <property type="entry name" value="GGDEF"/>
    <property type="match status" value="1"/>
</dbReference>
<dbReference type="SUPFAM" id="SSF55785">
    <property type="entry name" value="PYP-like sensor domain (PAS domain)"/>
    <property type="match status" value="2"/>
</dbReference>
<dbReference type="PROSITE" id="PS50883">
    <property type="entry name" value="EAL"/>
    <property type="match status" value="1"/>
</dbReference>
<proteinExistence type="predicted"/>
<comment type="caution">
    <text evidence="4">The sequence shown here is derived from an EMBL/GenBank/DDBJ whole genome shotgun (WGS) entry which is preliminary data.</text>
</comment>
<feature type="domain" description="GGDEF" evidence="3">
    <location>
        <begin position="502"/>
        <end position="633"/>
    </location>
</feature>
<name>A0A2N7PQH5_9BACT</name>
<evidence type="ECO:0000259" key="1">
    <source>
        <dbReference type="PROSITE" id="PS50112"/>
    </source>
</evidence>
<dbReference type="PROSITE" id="PS50887">
    <property type="entry name" value="GGDEF"/>
    <property type="match status" value="1"/>
</dbReference>
<dbReference type="PROSITE" id="PS50112">
    <property type="entry name" value="PAS"/>
    <property type="match status" value="2"/>
</dbReference>
<evidence type="ECO:0000313" key="5">
    <source>
        <dbReference type="Proteomes" id="UP000235460"/>
    </source>
</evidence>
<dbReference type="NCBIfam" id="TIGR00229">
    <property type="entry name" value="sensory_box"/>
    <property type="match status" value="2"/>
</dbReference>
<dbReference type="CDD" id="cd01948">
    <property type="entry name" value="EAL"/>
    <property type="match status" value="1"/>
</dbReference>
<dbReference type="InterPro" id="IPR035919">
    <property type="entry name" value="EAL_sf"/>
</dbReference>
<dbReference type="InterPro" id="IPR000160">
    <property type="entry name" value="GGDEF_dom"/>
</dbReference>
<dbReference type="PANTHER" id="PTHR33121">
    <property type="entry name" value="CYCLIC DI-GMP PHOSPHODIESTERASE PDEF"/>
    <property type="match status" value="1"/>
</dbReference>
<dbReference type="Gene3D" id="3.30.450.40">
    <property type="match status" value="1"/>
</dbReference>
<dbReference type="InterPro" id="IPR050706">
    <property type="entry name" value="Cyclic-di-GMP_PDE-like"/>
</dbReference>
<reference evidence="4 5" key="1">
    <citation type="submission" date="2018-01" db="EMBL/GenBank/DDBJ databases">
        <title>Metagenomic assembled genomes from two thermal pools in the Uzon Caldera, Kamchatka, Russia.</title>
        <authorList>
            <person name="Wilkins L."/>
            <person name="Ettinger C."/>
        </authorList>
    </citation>
    <scope>NUCLEOTIDE SEQUENCE [LARGE SCALE GENOMIC DNA]</scope>
    <source>
        <strain evidence="4">ZAV-08</strain>
    </source>
</reference>
<dbReference type="Pfam" id="PF00990">
    <property type="entry name" value="GGDEF"/>
    <property type="match status" value="1"/>
</dbReference>
<dbReference type="SUPFAM" id="SSF141868">
    <property type="entry name" value="EAL domain-like"/>
    <property type="match status" value="1"/>
</dbReference>
<feature type="domain" description="PAS" evidence="1">
    <location>
        <begin position="355"/>
        <end position="418"/>
    </location>
</feature>
<evidence type="ECO:0008006" key="6">
    <source>
        <dbReference type="Google" id="ProtNLM"/>
    </source>
</evidence>
<organism evidence="4 5">
    <name type="scientific">Thermodesulfobacterium geofontis</name>
    <dbReference type="NCBI Taxonomy" id="1295609"/>
    <lineage>
        <taxon>Bacteria</taxon>
        <taxon>Pseudomonadati</taxon>
        <taxon>Thermodesulfobacteriota</taxon>
        <taxon>Thermodesulfobacteria</taxon>
        <taxon>Thermodesulfobacteriales</taxon>
        <taxon>Thermodesulfobacteriaceae</taxon>
        <taxon>Thermodesulfobacterium</taxon>
    </lineage>
</organism>
<dbReference type="Gene3D" id="3.30.70.270">
    <property type="match status" value="1"/>
</dbReference>
<dbReference type="InterPro" id="IPR003018">
    <property type="entry name" value="GAF"/>
</dbReference>
<dbReference type="Pfam" id="PF13426">
    <property type="entry name" value="PAS_9"/>
    <property type="match status" value="2"/>
</dbReference>
<dbReference type="Gene3D" id="3.20.20.450">
    <property type="entry name" value="EAL domain"/>
    <property type="match status" value="1"/>
</dbReference>
<dbReference type="Proteomes" id="UP000235460">
    <property type="component" value="Unassembled WGS sequence"/>
</dbReference>
<accession>A0A2N7PQH5</accession>
<sequence>MISVPLQFISKKKFKITLNKKDFKISLKFFICIQNYSHFSKKTRSVIIIMLLKMLPMFSLDFPKLYLILYKSLHLNILVFSFDSILDVNGAFCKITGYSKDELIGLKLSDIVSQESQEKVKILENKLFRKEKFDSSERIKFVKKDKSSLEILSYFKSFSYKEQNLGLLIGQDITYEEKYKVLFQTLKSLNQLINQTTSETELFRKACQLFLQNLNLKLVWIGIPDRKNIKPLYVYGEDNEYLSNIKISLDESLPEGRGPTAQAFISGKIIINPDSRINPQFLPWKEKALEKGYLSSCAIPLKKGDQIVAVLNLYSSEPYFFDETLEPLLEEIQNNLSFALDKIEKIRNGLLTITAISNAKNWIIITDDKGYILNINDIVCQETGYPKEKLIGKHVSFLDDPENLIKIKDKLKETILERKERYKDIFVKRTKDNQKIILKQEIIPVKLINDTVNYVVLGTNITEELKLWDKIEKLKTQDLFTGLLNLEGFSRKVEEVLKILKTEGLLILLDIWGTSYINKVYGLETGNKLIKRIASLLKGAFKNNALIGRTAGDEFGIFLYNIKGTGTSEIVNLIKNFEKPFKIDTHEINVQINLGCSLYPLDGDNFKILFEKASISLNESKNKGPGRIVFFTKELENKLNSLLKAEKLIIKALEEELFIFHYQPYFFTSDLKLAGFEALVRIKENEKIYYPGEFIDYLEDHSEILFKFEEKGLEKIIKQIEIWKKPISFNLSAQSLQNTPFIRKLIKLNEDIAKNLIIEITERNLIKILELAINNLNYLKSKNPHIKVAIDDFGTGYASFSYLKNLLVDLVKIDISFIKDITKDEKEKNLVKGIIDLCHNLGFKTIAEGVETEVQYKILKELGCDKVQGFYFSKPLPPEEISRNFEVAN</sequence>
<dbReference type="EMBL" id="PNIK01000007">
    <property type="protein sequence ID" value="PMP69094.1"/>
    <property type="molecule type" value="Genomic_DNA"/>
</dbReference>
<dbReference type="SUPFAM" id="SSF55073">
    <property type="entry name" value="Nucleotide cyclase"/>
    <property type="match status" value="1"/>
</dbReference>
<dbReference type="GO" id="GO:0071111">
    <property type="term" value="F:cyclic-guanylate-specific phosphodiesterase activity"/>
    <property type="evidence" value="ECO:0007669"/>
    <property type="project" value="InterPro"/>
</dbReference>
<dbReference type="SMART" id="SM00267">
    <property type="entry name" value="GGDEF"/>
    <property type="match status" value="1"/>
</dbReference>
<dbReference type="InterPro" id="IPR029016">
    <property type="entry name" value="GAF-like_dom_sf"/>
</dbReference>
<dbReference type="SMART" id="SM00091">
    <property type="entry name" value="PAS"/>
    <property type="match status" value="2"/>
</dbReference>
<gene>
    <name evidence="4" type="ORF">C0190_00600</name>
</gene>
<evidence type="ECO:0000259" key="3">
    <source>
        <dbReference type="PROSITE" id="PS50887"/>
    </source>
</evidence>
<protein>
    <recommendedName>
        <fullName evidence="6">EAL domain-containing protein</fullName>
    </recommendedName>
</protein>
<dbReference type="Pfam" id="PF00563">
    <property type="entry name" value="EAL"/>
    <property type="match status" value="1"/>
</dbReference>
<dbReference type="InterPro" id="IPR035965">
    <property type="entry name" value="PAS-like_dom_sf"/>
</dbReference>
<dbReference type="NCBIfam" id="TIGR00254">
    <property type="entry name" value="GGDEF"/>
    <property type="match status" value="1"/>
</dbReference>
<dbReference type="SMART" id="SM00052">
    <property type="entry name" value="EAL"/>
    <property type="match status" value="1"/>
</dbReference>